<dbReference type="RefSeq" id="XP_007402685.1">
    <property type="nucleotide sequence ID" value="XM_007402623.1"/>
</dbReference>
<dbReference type="OrthoDB" id="3252362at2759"/>
<dbReference type="HOGENOM" id="CLU_006344_8_0_1"/>
<evidence type="ECO:0000313" key="2">
    <source>
        <dbReference type="Proteomes" id="UP000008370"/>
    </source>
</evidence>
<sequence>MCLFYDMHTGKWWWAAQKAMEKETPGATIIPIVIFSNKTQVTLFRNKAAYSVYLTIGNLPKDIRSKPSQGRQVILAYLPTTKLEHIKSKAARRQTQANLFHACLRMILASLESVGLEGCAMMSGDGVSQRVHPIFAAYVGDYSEQVLVTCVKSGDCVICTQPRNELGDLGPKYLMRDINAVLDVLRKVDTLSDAEYAHACSSVGIKPVYQPFWEQLPYSDVYSAIISDILHQLLQGVIKYLVAWVKAAYSKDEINARCHCLPPNHNVWSFFKGITKLSRLTEREHTDICQILLGLVIGMRLPGGMSSVRLVKAVRALLDFVYLAQYPVHSTATLNALKEAL</sequence>
<dbReference type="Pfam" id="PF18759">
    <property type="entry name" value="Plavaka"/>
    <property type="match status" value="1"/>
</dbReference>
<protein>
    <submittedName>
        <fullName evidence="1">Uncharacterized protein</fullName>
    </submittedName>
</protein>
<name>K5VCE9_PHACS</name>
<accession>K5VCE9</accession>
<reference evidence="1 2" key="1">
    <citation type="journal article" date="2012" name="BMC Genomics">
        <title>Comparative genomics of the white-rot fungi, Phanerochaete carnosa and P. chrysosporium, to elucidate the genetic basis of the distinct wood types they colonize.</title>
        <authorList>
            <person name="Suzuki H."/>
            <person name="MacDonald J."/>
            <person name="Syed K."/>
            <person name="Salamov A."/>
            <person name="Hori C."/>
            <person name="Aerts A."/>
            <person name="Henrissat B."/>
            <person name="Wiebenga A."/>
            <person name="vanKuyk P.A."/>
            <person name="Barry K."/>
            <person name="Lindquist E."/>
            <person name="LaButti K."/>
            <person name="Lapidus A."/>
            <person name="Lucas S."/>
            <person name="Coutinho P."/>
            <person name="Gong Y."/>
            <person name="Samejima M."/>
            <person name="Mahadevan R."/>
            <person name="Abou-Zaid M."/>
            <person name="de Vries R.P."/>
            <person name="Igarashi K."/>
            <person name="Yadav J.S."/>
            <person name="Grigoriev I.V."/>
            <person name="Master E.R."/>
        </authorList>
    </citation>
    <scope>NUCLEOTIDE SEQUENCE [LARGE SCALE GENOMIC DNA]</scope>
    <source>
        <strain evidence="1 2">HHB-10118-sp</strain>
    </source>
</reference>
<evidence type="ECO:0000313" key="1">
    <source>
        <dbReference type="EMBL" id="EKM48763.1"/>
    </source>
</evidence>
<dbReference type="InterPro" id="IPR041078">
    <property type="entry name" value="Plavaka"/>
</dbReference>
<dbReference type="Proteomes" id="UP000008370">
    <property type="component" value="Unassembled WGS sequence"/>
</dbReference>
<dbReference type="STRING" id="650164.K5VCE9"/>
<gene>
    <name evidence="1" type="ORF">PHACADRAFT_202426</name>
</gene>
<dbReference type="GeneID" id="18911875"/>
<dbReference type="EMBL" id="JH930751">
    <property type="protein sequence ID" value="EKM48763.1"/>
    <property type="molecule type" value="Genomic_DNA"/>
</dbReference>
<dbReference type="AlphaFoldDB" id="K5VCE9"/>
<organism evidence="1 2">
    <name type="scientific">Phanerochaete carnosa (strain HHB-10118-sp)</name>
    <name type="common">White-rot fungus</name>
    <name type="synonym">Peniophora carnosa</name>
    <dbReference type="NCBI Taxonomy" id="650164"/>
    <lineage>
        <taxon>Eukaryota</taxon>
        <taxon>Fungi</taxon>
        <taxon>Dikarya</taxon>
        <taxon>Basidiomycota</taxon>
        <taxon>Agaricomycotina</taxon>
        <taxon>Agaricomycetes</taxon>
        <taxon>Polyporales</taxon>
        <taxon>Phanerochaetaceae</taxon>
        <taxon>Phanerochaete</taxon>
    </lineage>
</organism>
<keyword evidence="2" id="KW-1185">Reference proteome</keyword>
<dbReference type="InParanoid" id="K5VCE9"/>
<dbReference type="KEGG" id="pco:PHACADRAFT_202426"/>
<proteinExistence type="predicted"/>